<dbReference type="Gene3D" id="3.40.1440.10">
    <property type="entry name" value="GIY-YIG endonuclease"/>
    <property type="match status" value="1"/>
</dbReference>
<dbReference type="PROSITE" id="PS50165">
    <property type="entry name" value="UVRC"/>
    <property type="match status" value="1"/>
</dbReference>
<evidence type="ECO:0000259" key="10">
    <source>
        <dbReference type="PROSITE" id="PS50165"/>
    </source>
</evidence>
<name>A0A916QGP0_9LACO</name>
<dbReference type="PROSITE" id="PS50151">
    <property type="entry name" value="UVR"/>
    <property type="match status" value="1"/>
</dbReference>
<dbReference type="Pfam" id="PF01541">
    <property type="entry name" value="GIY-YIG"/>
    <property type="match status" value="1"/>
</dbReference>
<evidence type="ECO:0000256" key="5">
    <source>
        <dbReference type="ARBA" id="ARBA00023204"/>
    </source>
</evidence>
<comment type="subunit">
    <text evidence="7">Interacts with UvrB in an incision complex.</text>
</comment>
<dbReference type="SUPFAM" id="SSF82771">
    <property type="entry name" value="GIY-YIG endonuclease"/>
    <property type="match status" value="1"/>
</dbReference>
<dbReference type="GO" id="GO:0005737">
    <property type="term" value="C:cytoplasm"/>
    <property type="evidence" value="ECO:0007669"/>
    <property type="project" value="UniProtKB-SubCell"/>
</dbReference>
<evidence type="ECO:0000256" key="1">
    <source>
        <dbReference type="ARBA" id="ARBA00022490"/>
    </source>
</evidence>
<evidence type="ECO:0000256" key="6">
    <source>
        <dbReference type="ARBA" id="ARBA00023236"/>
    </source>
</evidence>
<dbReference type="PROSITE" id="PS50164">
    <property type="entry name" value="GIY_YIG"/>
    <property type="match status" value="1"/>
</dbReference>
<dbReference type="SUPFAM" id="SSF46600">
    <property type="entry name" value="C-terminal UvrC-binding domain of UvrB"/>
    <property type="match status" value="1"/>
</dbReference>
<keyword evidence="1 7" id="KW-0963">Cytoplasm</keyword>
<feature type="domain" description="UvrC family homology region profile" evidence="10">
    <location>
        <begin position="248"/>
        <end position="473"/>
    </location>
</feature>
<dbReference type="InterPro" id="IPR036876">
    <property type="entry name" value="UVR_dom_sf"/>
</dbReference>
<dbReference type="InterPro" id="IPR010994">
    <property type="entry name" value="RuvA_2-like"/>
</dbReference>
<dbReference type="Pfam" id="PF14520">
    <property type="entry name" value="HHH_5"/>
    <property type="match status" value="1"/>
</dbReference>
<evidence type="ECO:0000313" key="12">
    <source>
        <dbReference type="Proteomes" id="UP000677218"/>
    </source>
</evidence>
<dbReference type="HAMAP" id="MF_00203">
    <property type="entry name" value="UvrC"/>
    <property type="match status" value="1"/>
</dbReference>
<dbReference type="InterPro" id="IPR001943">
    <property type="entry name" value="UVR_dom"/>
</dbReference>
<dbReference type="Gene3D" id="1.10.150.20">
    <property type="entry name" value="5' to 3' exonuclease, C-terminal subdomain"/>
    <property type="match status" value="1"/>
</dbReference>
<reference evidence="11" key="1">
    <citation type="submission" date="2020-08" db="EMBL/GenBank/DDBJ databases">
        <title>Taxonomic study for Lactobacillus species isolated from hardwood bark.</title>
        <authorList>
            <person name="Tohno M."/>
            <person name="Tanizawa Y."/>
        </authorList>
    </citation>
    <scope>NUCLEOTIDE SEQUENCE</scope>
    <source>
        <strain evidence="11">B40</strain>
    </source>
</reference>
<dbReference type="Proteomes" id="UP000677218">
    <property type="component" value="Unassembled WGS sequence"/>
</dbReference>
<sequence length="600" mass="69407">MANTLIENKLKLLPEQPGCYLMKDVNGSVIYVGKSKNLKNRVRSYFKSRQYGRRAELVEEIRDFDIITVSTDKEAFLLEITLIKKYQPYYNVQLKQGTGYPYIEITNERDPQTKLTSIVRKDGGYYFGPYPNVYAAQATLKFIQKVFPLRRCNGFQKRPCLYYHMGQCLGACFKEVPKAEYDRQIQKIKRFLNGDIASVKSDLTQQMEKAAENLEFERAAEIRDQLHYIEETVEKQKIISNDHTQRDIFNFYVDKSWMSVQIFFLRQAKLLRRETRMFALTDEKDPEDAFQTFIVQFYGQRNRVLPKEVLVPEGLDNDALSEILHVSVRTPKRGQKKDLLGMAKDNAKLKLDDKFRLLELGNRKTKGAQKEIFDALGLPYGHIIESFDHSHIQGADPVSALVVFKDGEPDKNAYRKYKLRGEVEHQNMADELRNTREVVRRRYSRLLKEHKKMPDLILMDGGQIQMEAAEDVLRNELNLMIPVAGMVKDDHHRTNHLLKGDPTRGESFKLIPMDPKSEGFYLMTRIQDEVHRFAITFHRKTHAKNALSSKLDSIKGIGPKSRTKLLRKFGSLKKIKEASVEELQAAGLTITQAQAVKLSL</sequence>
<evidence type="ECO:0000256" key="7">
    <source>
        <dbReference type="HAMAP-Rule" id="MF_00203"/>
    </source>
</evidence>
<dbReference type="NCBIfam" id="TIGR00194">
    <property type="entry name" value="uvrC"/>
    <property type="match status" value="1"/>
</dbReference>
<dbReference type="PANTHER" id="PTHR30562:SF1">
    <property type="entry name" value="UVRABC SYSTEM PROTEIN C"/>
    <property type="match status" value="1"/>
</dbReference>
<keyword evidence="12" id="KW-1185">Reference proteome</keyword>
<dbReference type="EMBL" id="BMAY01000005">
    <property type="protein sequence ID" value="GFZ26959.1"/>
    <property type="molecule type" value="Genomic_DNA"/>
</dbReference>
<comment type="subcellular location">
    <subcellularLocation>
        <location evidence="7">Cytoplasm</location>
    </subcellularLocation>
</comment>
<evidence type="ECO:0000259" key="9">
    <source>
        <dbReference type="PROSITE" id="PS50164"/>
    </source>
</evidence>
<dbReference type="SUPFAM" id="SSF47781">
    <property type="entry name" value="RuvA domain 2-like"/>
    <property type="match status" value="1"/>
</dbReference>
<dbReference type="InterPro" id="IPR038476">
    <property type="entry name" value="UvrC_RNase_H_dom_sf"/>
</dbReference>
<dbReference type="GO" id="GO:0003677">
    <property type="term" value="F:DNA binding"/>
    <property type="evidence" value="ECO:0007669"/>
    <property type="project" value="UniProtKB-UniRule"/>
</dbReference>
<feature type="domain" description="GIY-YIG" evidence="9">
    <location>
        <begin position="15"/>
        <end position="92"/>
    </location>
</feature>
<dbReference type="InterPro" id="IPR000305">
    <property type="entry name" value="GIY-YIG_endonuc"/>
</dbReference>
<organism evidence="11 12">
    <name type="scientific">Lactobacillus corticis</name>
    <dbReference type="NCBI Taxonomy" id="2201249"/>
    <lineage>
        <taxon>Bacteria</taxon>
        <taxon>Bacillati</taxon>
        <taxon>Bacillota</taxon>
        <taxon>Bacilli</taxon>
        <taxon>Lactobacillales</taxon>
        <taxon>Lactobacillaceae</taxon>
        <taxon>Lactobacillus</taxon>
    </lineage>
</organism>
<dbReference type="FunFam" id="4.10.860.10:FF:000002">
    <property type="entry name" value="UvrABC system protein C"/>
    <property type="match status" value="1"/>
</dbReference>
<keyword evidence="2 7" id="KW-0227">DNA damage</keyword>
<dbReference type="RefSeq" id="WP_212780654.1">
    <property type="nucleotide sequence ID" value="NZ_BMAY01000005.1"/>
</dbReference>
<dbReference type="AlphaFoldDB" id="A0A916QGP0"/>
<comment type="similarity">
    <text evidence="7">Belongs to the UvrC family.</text>
</comment>
<dbReference type="CDD" id="cd10434">
    <property type="entry name" value="GIY-YIG_UvrC_Cho"/>
    <property type="match status" value="1"/>
</dbReference>
<dbReference type="Pfam" id="PF22920">
    <property type="entry name" value="UvrC_RNaseH"/>
    <property type="match status" value="1"/>
</dbReference>
<evidence type="ECO:0000259" key="8">
    <source>
        <dbReference type="PROSITE" id="PS50151"/>
    </source>
</evidence>
<keyword evidence="6 7" id="KW-0742">SOS response</keyword>
<dbReference type="InterPro" id="IPR050066">
    <property type="entry name" value="UvrABC_protein_C"/>
</dbReference>
<dbReference type="Gene3D" id="3.30.420.340">
    <property type="entry name" value="UvrC, RNAse H endonuclease domain"/>
    <property type="match status" value="1"/>
</dbReference>
<feature type="domain" description="UVR" evidence="8">
    <location>
        <begin position="197"/>
        <end position="232"/>
    </location>
</feature>
<protein>
    <recommendedName>
        <fullName evidence="7">UvrABC system protein C</fullName>
        <shortName evidence="7">Protein UvrC</shortName>
    </recommendedName>
    <alternativeName>
        <fullName evidence="7">Excinuclease ABC subunit C</fullName>
    </alternativeName>
</protein>
<dbReference type="GO" id="GO:0009381">
    <property type="term" value="F:excinuclease ABC activity"/>
    <property type="evidence" value="ECO:0007669"/>
    <property type="project" value="UniProtKB-UniRule"/>
</dbReference>
<keyword evidence="4 7" id="KW-0267">Excision nuclease</keyword>
<evidence type="ECO:0000256" key="2">
    <source>
        <dbReference type="ARBA" id="ARBA00022763"/>
    </source>
</evidence>
<dbReference type="Gene3D" id="4.10.860.10">
    <property type="entry name" value="UVR domain"/>
    <property type="match status" value="1"/>
</dbReference>
<accession>A0A916QGP0</accession>
<evidence type="ECO:0000256" key="4">
    <source>
        <dbReference type="ARBA" id="ARBA00022881"/>
    </source>
</evidence>
<dbReference type="PANTHER" id="PTHR30562">
    <property type="entry name" value="UVRC/OXIDOREDUCTASE"/>
    <property type="match status" value="1"/>
</dbReference>
<evidence type="ECO:0000313" key="11">
    <source>
        <dbReference type="EMBL" id="GFZ26959.1"/>
    </source>
</evidence>
<keyword evidence="3 7" id="KW-0228">DNA excision</keyword>
<dbReference type="Pfam" id="PF08459">
    <property type="entry name" value="UvrC_RNaseH_dom"/>
    <property type="match status" value="1"/>
</dbReference>
<gene>
    <name evidence="7 11" type="primary">uvrC</name>
    <name evidence="11" type="ORF">LCB40_08390</name>
</gene>
<proteinExistence type="inferred from homology"/>
<dbReference type="Pfam" id="PF02151">
    <property type="entry name" value="UVR"/>
    <property type="match status" value="1"/>
</dbReference>
<dbReference type="InterPro" id="IPR004791">
    <property type="entry name" value="UvrC"/>
</dbReference>
<comment type="caution">
    <text evidence="11">The sequence shown here is derived from an EMBL/GenBank/DDBJ whole genome shotgun (WGS) entry which is preliminary data.</text>
</comment>
<dbReference type="FunFam" id="3.40.1440.10:FF:000001">
    <property type="entry name" value="UvrABC system protein C"/>
    <property type="match status" value="1"/>
</dbReference>
<dbReference type="GO" id="GO:0009380">
    <property type="term" value="C:excinuclease repair complex"/>
    <property type="evidence" value="ECO:0007669"/>
    <property type="project" value="InterPro"/>
</dbReference>
<dbReference type="InterPro" id="IPR035901">
    <property type="entry name" value="GIY-YIG_endonuc_sf"/>
</dbReference>
<evidence type="ECO:0000256" key="3">
    <source>
        <dbReference type="ARBA" id="ARBA00022769"/>
    </source>
</evidence>
<comment type="function">
    <text evidence="7">The UvrABC repair system catalyzes the recognition and processing of DNA lesions. UvrC both incises the 5' and 3' sides of the lesion. The N-terminal half is responsible for the 3' incision and the C-terminal half is responsible for the 5' incision.</text>
</comment>
<dbReference type="SMART" id="SM00465">
    <property type="entry name" value="GIYc"/>
    <property type="match status" value="1"/>
</dbReference>
<dbReference type="InterPro" id="IPR047296">
    <property type="entry name" value="GIY-YIG_UvrC_Cho"/>
</dbReference>
<dbReference type="GO" id="GO:0009432">
    <property type="term" value="P:SOS response"/>
    <property type="evidence" value="ECO:0007669"/>
    <property type="project" value="UniProtKB-UniRule"/>
</dbReference>
<keyword evidence="5 7" id="KW-0234">DNA repair</keyword>
<dbReference type="InterPro" id="IPR001162">
    <property type="entry name" value="UvrC_RNase_H_dom"/>
</dbReference>
<dbReference type="GO" id="GO:0006289">
    <property type="term" value="P:nucleotide-excision repair"/>
    <property type="evidence" value="ECO:0007669"/>
    <property type="project" value="UniProtKB-UniRule"/>
</dbReference>